<reference evidence="2 3" key="1">
    <citation type="journal article" date="2021" name="Elife">
        <title>Chloroplast acquisition without the gene transfer in kleptoplastic sea slugs, Plakobranchus ocellatus.</title>
        <authorList>
            <person name="Maeda T."/>
            <person name="Takahashi S."/>
            <person name="Yoshida T."/>
            <person name="Shimamura S."/>
            <person name="Takaki Y."/>
            <person name="Nagai Y."/>
            <person name="Toyoda A."/>
            <person name="Suzuki Y."/>
            <person name="Arimoto A."/>
            <person name="Ishii H."/>
            <person name="Satoh N."/>
            <person name="Nishiyama T."/>
            <person name="Hasebe M."/>
            <person name="Maruyama T."/>
            <person name="Minagawa J."/>
            <person name="Obokata J."/>
            <person name="Shigenobu S."/>
        </authorList>
    </citation>
    <scope>NUCLEOTIDE SEQUENCE [LARGE SCALE GENOMIC DNA]</scope>
</reference>
<evidence type="ECO:0000256" key="1">
    <source>
        <dbReference type="SAM" id="MobiDB-lite"/>
    </source>
</evidence>
<keyword evidence="3" id="KW-1185">Reference proteome</keyword>
<dbReference type="Proteomes" id="UP000762676">
    <property type="component" value="Unassembled WGS sequence"/>
</dbReference>
<feature type="region of interest" description="Disordered" evidence="1">
    <location>
        <begin position="62"/>
        <end position="109"/>
    </location>
</feature>
<protein>
    <submittedName>
        <fullName evidence="2">Uncharacterized protein</fullName>
    </submittedName>
</protein>
<dbReference type="EMBL" id="BMAT01010387">
    <property type="protein sequence ID" value="GFS25991.1"/>
    <property type="molecule type" value="Genomic_DNA"/>
</dbReference>
<feature type="compositionally biased region" description="Polar residues" evidence="1">
    <location>
        <begin position="64"/>
        <end position="78"/>
    </location>
</feature>
<dbReference type="AlphaFoldDB" id="A0AAV4JXB0"/>
<accession>A0AAV4JXB0</accession>
<evidence type="ECO:0000313" key="2">
    <source>
        <dbReference type="EMBL" id="GFS25991.1"/>
    </source>
</evidence>
<name>A0AAV4JXB0_9GAST</name>
<proteinExistence type="predicted"/>
<evidence type="ECO:0000313" key="3">
    <source>
        <dbReference type="Proteomes" id="UP000762676"/>
    </source>
</evidence>
<comment type="caution">
    <text evidence="2">The sequence shown here is derived from an EMBL/GenBank/DDBJ whole genome shotgun (WGS) entry which is preliminary data.</text>
</comment>
<sequence>MDSPRRFSSKQRSAFRGKLLGLFHEQGLQPLAKEANVHLPDEAPEISPQILARRWWSWEPPDFSRTSSKLSRQQQQSPHAWKGPLQGQRTHTATAAAATWSSYTHSNSGTATLVTETDNTDNIIVIETSSGSQHQLT</sequence>
<feature type="compositionally biased region" description="Polar residues" evidence="1">
    <location>
        <begin position="100"/>
        <end position="109"/>
    </location>
</feature>
<organism evidence="2 3">
    <name type="scientific">Elysia marginata</name>
    <dbReference type="NCBI Taxonomy" id="1093978"/>
    <lineage>
        <taxon>Eukaryota</taxon>
        <taxon>Metazoa</taxon>
        <taxon>Spiralia</taxon>
        <taxon>Lophotrochozoa</taxon>
        <taxon>Mollusca</taxon>
        <taxon>Gastropoda</taxon>
        <taxon>Heterobranchia</taxon>
        <taxon>Euthyneura</taxon>
        <taxon>Panpulmonata</taxon>
        <taxon>Sacoglossa</taxon>
        <taxon>Placobranchoidea</taxon>
        <taxon>Plakobranchidae</taxon>
        <taxon>Elysia</taxon>
    </lineage>
</organism>
<gene>
    <name evidence="2" type="ORF">ElyMa_005199200</name>
</gene>